<comment type="catalytic activity">
    <reaction evidence="6">
        <text>Preferential cleavage: (Ac)2-L-Lys-D-Ala-|-D-Ala. Also transpeptidation of peptidyl-alanyl moieties that are N-acyl substituents of D-alanine.</text>
        <dbReference type="EC" id="3.4.16.4"/>
    </reaction>
</comment>
<evidence type="ECO:0000256" key="6">
    <source>
        <dbReference type="ARBA" id="ARBA00034000"/>
    </source>
</evidence>
<dbReference type="PANTHER" id="PTHR30627">
    <property type="entry name" value="PEPTIDOGLYCAN D,D-TRANSPEPTIDASE"/>
    <property type="match status" value="1"/>
</dbReference>
<comment type="subcellular location">
    <subcellularLocation>
        <location evidence="1">Membrane</location>
    </subcellularLocation>
</comment>
<evidence type="ECO:0000256" key="3">
    <source>
        <dbReference type="ARBA" id="ARBA00007171"/>
    </source>
</evidence>
<dbReference type="Gene3D" id="3.30.1390.30">
    <property type="entry name" value="Penicillin-binding protein 2a, domain 3"/>
    <property type="match status" value="1"/>
</dbReference>
<dbReference type="SUPFAM" id="SSF56519">
    <property type="entry name" value="Penicillin binding protein dimerisation domain"/>
    <property type="match status" value="1"/>
</dbReference>
<keyword evidence="5" id="KW-0472">Membrane</keyword>
<evidence type="ECO:0000259" key="9">
    <source>
        <dbReference type="Pfam" id="PF03717"/>
    </source>
</evidence>
<reference evidence="11 12" key="1">
    <citation type="submission" date="2021-05" db="EMBL/GenBank/DDBJ databases">
        <title>Novel Bacillus species.</title>
        <authorList>
            <person name="Liu G."/>
        </authorList>
    </citation>
    <scope>NUCLEOTIDE SEQUENCE [LARGE SCALE GENOMIC DNA]</scope>
    <source>
        <strain evidence="12">FJAT-49780</strain>
    </source>
</reference>
<comment type="caution">
    <text evidence="11">The sequence shown here is derived from an EMBL/GenBank/DDBJ whole genome shotgun (WGS) entry which is preliminary data.</text>
</comment>
<protein>
    <recommendedName>
        <fullName evidence="4">serine-type D-Ala-D-Ala carboxypeptidase</fullName>
        <ecNumber evidence="4">3.4.16.4</ecNumber>
    </recommendedName>
</protein>
<dbReference type="GO" id="GO:0005886">
    <property type="term" value="C:plasma membrane"/>
    <property type="evidence" value="ECO:0007669"/>
    <property type="project" value="TreeGrafter"/>
</dbReference>
<comment type="pathway">
    <text evidence="2">Cell wall biogenesis; peptidoglycan biosynthesis.</text>
</comment>
<dbReference type="GO" id="GO:0009002">
    <property type="term" value="F:serine-type D-Ala-D-Ala carboxypeptidase activity"/>
    <property type="evidence" value="ECO:0007669"/>
    <property type="project" value="UniProtKB-EC"/>
</dbReference>
<dbReference type="SUPFAM" id="SSF54427">
    <property type="entry name" value="NTF2-like"/>
    <property type="match status" value="1"/>
</dbReference>
<dbReference type="GO" id="GO:0071555">
    <property type="term" value="P:cell wall organization"/>
    <property type="evidence" value="ECO:0007669"/>
    <property type="project" value="TreeGrafter"/>
</dbReference>
<sequence>MRKFVLISLSLILSSLLVACNKEKEAKPEDRFAEYVKLWNEQKFDKMYEFLSTDSKENITKEDFVDRYKKIFGDLEIKNLKVQFKKPEEETDKEVTEVQFPFDVKMDSLAGEIAFNHEANFVKEEEEEKTEWLLNWDTSFIFPELGEGDKIAVPMTSPKRGSILDRNGIALAENGAARQIGLVPKDMKGQEEKSIKQVSEILGVSTEQIEKALGQSWVKPDSFVPIKTIPKDNMELREKVGQVPGVIGMDVEARVYPLGARAAHLTGNIAPVTADDLEENKGKGYSPSDMIGRRGLENVFEDRLRGEPGVKIVIQKEDGSEAVLAEKEVKDGEDVQLTIDSALQVTIFDQLAGKPGTATAINPETGETLALVSSPSYDPNMLALGATNDEWKALEENPAKPMLNRFNSTFAPGSVLKPITAAIGLKEGTLDWKTALPIKDLSWQKDASWGKYKVTRVSDPGVPIDLEKALIYSDNIYFAQTTLQMGQDKFIAGLKNFGFDEDMSFAYPMHTSSIGTIDSEIALADSSYGQGQIEMNVLHLASAFTIFTNNGNMIKPILLTDEKQGEVWKENLLSQEEVDHLGAALRKVVEDPHGTARGARINGYPLAGKTGTAEFAKEEQGKKGKENSWFVAYNPDHPDTLIALMLEADGTGNAVEKVKNVFTEIKK</sequence>
<proteinExistence type="inferred from homology"/>
<dbReference type="InterPro" id="IPR032710">
    <property type="entry name" value="NTF2-like_dom_sf"/>
</dbReference>
<evidence type="ECO:0000256" key="4">
    <source>
        <dbReference type="ARBA" id="ARBA00012448"/>
    </source>
</evidence>
<evidence type="ECO:0000256" key="5">
    <source>
        <dbReference type="ARBA" id="ARBA00023136"/>
    </source>
</evidence>
<dbReference type="InterPro" id="IPR007887">
    <property type="entry name" value="MecA_N"/>
</dbReference>
<evidence type="ECO:0000259" key="8">
    <source>
        <dbReference type="Pfam" id="PF00905"/>
    </source>
</evidence>
<dbReference type="GO" id="GO:0046677">
    <property type="term" value="P:response to antibiotic"/>
    <property type="evidence" value="ECO:0007669"/>
    <property type="project" value="InterPro"/>
</dbReference>
<dbReference type="Gene3D" id="3.40.710.10">
    <property type="entry name" value="DD-peptidase/beta-lactamase superfamily"/>
    <property type="match status" value="1"/>
</dbReference>
<dbReference type="GO" id="GO:0008658">
    <property type="term" value="F:penicillin binding"/>
    <property type="evidence" value="ECO:0007669"/>
    <property type="project" value="InterPro"/>
</dbReference>
<feature type="signal peptide" evidence="7">
    <location>
        <begin position="1"/>
        <end position="19"/>
    </location>
</feature>
<dbReference type="Proteomes" id="UP000681414">
    <property type="component" value="Unassembled WGS sequence"/>
</dbReference>
<evidence type="ECO:0000259" key="10">
    <source>
        <dbReference type="Pfam" id="PF05223"/>
    </source>
</evidence>
<dbReference type="InterPro" id="IPR012338">
    <property type="entry name" value="Beta-lactam/transpept-like"/>
</dbReference>
<dbReference type="InterPro" id="IPR036138">
    <property type="entry name" value="PBP_dimer_sf"/>
</dbReference>
<dbReference type="InterPro" id="IPR050515">
    <property type="entry name" value="Beta-lactam/transpept"/>
</dbReference>
<dbReference type="InterPro" id="IPR005311">
    <property type="entry name" value="PBP_dimer"/>
</dbReference>
<evidence type="ECO:0000313" key="11">
    <source>
        <dbReference type="EMBL" id="MBS4196937.1"/>
    </source>
</evidence>
<dbReference type="Gene3D" id="3.90.1310.10">
    <property type="entry name" value="Penicillin-binding protein 2a (Domain 2)"/>
    <property type="match status" value="1"/>
</dbReference>
<dbReference type="SUPFAM" id="SSF56601">
    <property type="entry name" value="beta-lactamase/transpeptidase-like"/>
    <property type="match status" value="1"/>
</dbReference>
<organism evidence="11 12">
    <name type="scientific">Lederbergia citri</name>
    <dbReference type="NCBI Taxonomy" id="2833580"/>
    <lineage>
        <taxon>Bacteria</taxon>
        <taxon>Bacillati</taxon>
        <taxon>Bacillota</taxon>
        <taxon>Bacilli</taxon>
        <taxon>Bacillales</taxon>
        <taxon>Bacillaceae</taxon>
        <taxon>Lederbergia</taxon>
    </lineage>
</organism>
<comment type="similarity">
    <text evidence="3">Belongs to the transpeptidase family.</text>
</comment>
<name>A0A942YHU1_9BACI</name>
<accession>A0A942YHU1</accession>
<evidence type="ECO:0000256" key="7">
    <source>
        <dbReference type="SAM" id="SignalP"/>
    </source>
</evidence>
<dbReference type="AlphaFoldDB" id="A0A942YHU1"/>
<dbReference type="PANTHER" id="PTHR30627:SF25">
    <property type="entry name" value="PENICILLIN-BINDING PROTEIN 3"/>
    <property type="match status" value="1"/>
</dbReference>
<evidence type="ECO:0000313" key="12">
    <source>
        <dbReference type="Proteomes" id="UP000681414"/>
    </source>
</evidence>
<keyword evidence="7" id="KW-0732">Signal</keyword>
<feature type="domain" description="NTF2-like N-terminal transpeptidase" evidence="10">
    <location>
        <begin position="27"/>
        <end position="149"/>
    </location>
</feature>
<evidence type="ECO:0000256" key="2">
    <source>
        <dbReference type="ARBA" id="ARBA00004752"/>
    </source>
</evidence>
<dbReference type="EMBL" id="JAGYPG010000003">
    <property type="protein sequence ID" value="MBS4196937.1"/>
    <property type="molecule type" value="Genomic_DNA"/>
</dbReference>
<keyword evidence="12" id="KW-1185">Reference proteome</keyword>
<dbReference type="GO" id="GO:0071972">
    <property type="term" value="F:peptidoglycan L,D-transpeptidase activity"/>
    <property type="evidence" value="ECO:0007669"/>
    <property type="project" value="TreeGrafter"/>
</dbReference>
<gene>
    <name evidence="11" type="ORF">KHA97_17955</name>
</gene>
<dbReference type="InterPro" id="IPR001460">
    <property type="entry name" value="PCN-bd_Tpept"/>
</dbReference>
<dbReference type="Gene3D" id="3.10.450.100">
    <property type="entry name" value="NTF2-like, domain 1"/>
    <property type="match status" value="1"/>
</dbReference>
<dbReference type="Pfam" id="PF03717">
    <property type="entry name" value="PBP_dimer"/>
    <property type="match status" value="1"/>
</dbReference>
<dbReference type="RefSeq" id="WP_213126141.1">
    <property type="nucleotide sequence ID" value="NZ_JAGYPG010000003.1"/>
</dbReference>
<feature type="chain" id="PRO_5038393651" description="serine-type D-Ala-D-Ala carboxypeptidase" evidence="7">
    <location>
        <begin position="20"/>
        <end position="667"/>
    </location>
</feature>
<dbReference type="Pfam" id="PF05223">
    <property type="entry name" value="MecA_N"/>
    <property type="match status" value="1"/>
</dbReference>
<dbReference type="Pfam" id="PF00905">
    <property type="entry name" value="Transpeptidase"/>
    <property type="match status" value="1"/>
</dbReference>
<feature type="domain" description="Penicillin-binding protein dimerisation" evidence="9">
    <location>
        <begin position="157"/>
        <end position="320"/>
    </location>
</feature>
<feature type="domain" description="Penicillin-binding protein transpeptidase" evidence="8">
    <location>
        <begin position="356"/>
        <end position="664"/>
    </location>
</feature>
<evidence type="ECO:0000256" key="1">
    <source>
        <dbReference type="ARBA" id="ARBA00004370"/>
    </source>
</evidence>
<dbReference type="PROSITE" id="PS51257">
    <property type="entry name" value="PROKAR_LIPOPROTEIN"/>
    <property type="match status" value="1"/>
</dbReference>
<dbReference type="EC" id="3.4.16.4" evidence="4"/>